<organism evidence="3">
    <name type="scientific">Tetraselmis sp. GSL018</name>
    <dbReference type="NCBI Taxonomy" id="582737"/>
    <lineage>
        <taxon>Eukaryota</taxon>
        <taxon>Viridiplantae</taxon>
        <taxon>Chlorophyta</taxon>
        <taxon>core chlorophytes</taxon>
        <taxon>Chlorodendrophyceae</taxon>
        <taxon>Chlorodendrales</taxon>
        <taxon>Chlorodendraceae</taxon>
        <taxon>Tetraselmis</taxon>
    </lineage>
</organism>
<dbReference type="Gene3D" id="3.40.30.10">
    <property type="entry name" value="Glutaredoxin"/>
    <property type="match status" value="1"/>
</dbReference>
<evidence type="ECO:0000313" key="3">
    <source>
        <dbReference type="EMBL" id="JAC77579.1"/>
    </source>
</evidence>
<sequence>MAKESMDPEKFKSTMHSLAYGNAMLAAARDYQKEVLDSEKVAKEKIREIDVEDLKDDPELERLHSERLAQLQQEAEKRQEMQRKGHGEYQTIEEGDFLEAVTKTHLTVVHFFHLDFERCKIMDKHLAELCKKYFETRFVRISAQDAPFFSVKLKVKMLPCVILFVNGVAVDRVVGFDELGATDHWETAVLERRLLKAGVIKQRVRGADDSDSDEEPEQVRHSIRAGGQRDPDDESSDFSD</sequence>
<feature type="region of interest" description="Disordered" evidence="1">
    <location>
        <begin position="203"/>
        <end position="240"/>
    </location>
</feature>
<proteinExistence type="predicted"/>
<dbReference type="AlphaFoldDB" id="A0A061S3L2"/>
<reference evidence="3" key="1">
    <citation type="submission" date="2014-05" db="EMBL/GenBank/DDBJ databases">
        <title>The transcriptome of the halophilic microalga Tetraselmis sp. GSL018 isolated from the Great Salt Lake, Utah.</title>
        <authorList>
            <person name="Jinkerson R.E."/>
            <person name="D'Adamo S."/>
            <person name="Posewitz M.C."/>
        </authorList>
    </citation>
    <scope>NUCLEOTIDE SEQUENCE</scope>
    <source>
        <strain evidence="3">GSL018</strain>
    </source>
</reference>
<dbReference type="PANTHER" id="PTHR21148">
    <property type="entry name" value="THIOREDOXIN DOMAIN-CONTAINING PROTEIN 9"/>
    <property type="match status" value="1"/>
</dbReference>
<feature type="domain" description="Thioredoxin" evidence="2">
    <location>
        <begin position="91"/>
        <end position="178"/>
    </location>
</feature>
<gene>
    <name evidence="3" type="ORF">TSPGSL018_17334</name>
</gene>
<protein>
    <submittedName>
        <fullName evidence="3">Thioredoxin-like protein</fullName>
    </submittedName>
</protein>
<evidence type="ECO:0000259" key="2">
    <source>
        <dbReference type="Pfam" id="PF00085"/>
    </source>
</evidence>
<dbReference type="InterPro" id="IPR013766">
    <property type="entry name" value="Thioredoxin_domain"/>
</dbReference>
<evidence type="ECO:0000256" key="1">
    <source>
        <dbReference type="SAM" id="MobiDB-lite"/>
    </source>
</evidence>
<accession>A0A061S3L2</accession>
<dbReference type="SUPFAM" id="SSF52833">
    <property type="entry name" value="Thioredoxin-like"/>
    <property type="match status" value="1"/>
</dbReference>
<dbReference type="Pfam" id="PF00085">
    <property type="entry name" value="Thioredoxin"/>
    <property type="match status" value="1"/>
</dbReference>
<dbReference type="CDD" id="cd02989">
    <property type="entry name" value="Phd_like_TxnDC9"/>
    <property type="match status" value="1"/>
</dbReference>
<dbReference type="EMBL" id="GBEZ01007916">
    <property type="protein sequence ID" value="JAC77579.1"/>
    <property type="molecule type" value="Transcribed_RNA"/>
</dbReference>
<feature type="compositionally biased region" description="Acidic residues" evidence="1">
    <location>
        <begin position="231"/>
        <end position="240"/>
    </location>
</feature>
<name>A0A061S3L2_9CHLO</name>
<dbReference type="InterPro" id="IPR036249">
    <property type="entry name" value="Thioredoxin-like_sf"/>
</dbReference>